<evidence type="ECO:0000313" key="3">
    <source>
        <dbReference type="Proteomes" id="UP000179145"/>
    </source>
</evidence>
<reference evidence="2 3" key="1">
    <citation type="journal article" date="2016" name="Microb. Cell Fact.">
        <title>Dissection of exopolysaccharide biosynthesis in Kozakia baliensis.</title>
        <authorList>
            <person name="Brandt J.U."/>
            <person name="Jakob F."/>
            <person name="Behr J."/>
            <person name="Geissler A.J."/>
            <person name="Vogel R.F."/>
        </authorList>
    </citation>
    <scope>NUCLEOTIDE SEQUENCE [LARGE SCALE GENOMIC DNA]</scope>
    <source>
        <strain evidence="2 3">DSM 14400</strain>
        <plasmid evidence="3">Plasmid pkb14400_3</plasmid>
    </source>
</reference>
<dbReference type="EMBL" id="CP014677">
    <property type="protein sequence ID" value="AOX18799.1"/>
    <property type="molecule type" value="Genomic_DNA"/>
</dbReference>
<feature type="domain" description="HTH-like" evidence="1">
    <location>
        <begin position="45"/>
        <end position="100"/>
    </location>
</feature>
<dbReference type="KEGG" id="kba:A0U89_16005"/>
<dbReference type="InterPro" id="IPR050900">
    <property type="entry name" value="Transposase_IS3/IS150/IS904"/>
</dbReference>
<sequence>MRFAFIREHRDRWSIDRLCRVSRVSTRGYRAWVSRPVCQRQRTDLKVLAHIREHYALNNQTYGRPRMTAELKEAGLNVGERRVGRLMKVNGIRPVRTRRHKVTTDSRHSFGIAANIAHTISRRN</sequence>
<evidence type="ECO:0000259" key="1">
    <source>
        <dbReference type="Pfam" id="PF13276"/>
    </source>
</evidence>
<dbReference type="Proteomes" id="UP000179145">
    <property type="component" value="Plasmid pKB14400_3"/>
</dbReference>
<geneLocation type="plasmid" evidence="3">
    <name>pkb14400_3</name>
</geneLocation>
<dbReference type="PANTHER" id="PTHR46889">
    <property type="entry name" value="TRANSPOSASE INSF FOR INSERTION SEQUENCE IS3B-RELATED"/>
    <property type="match status" value="1"/>
</dbReference>
<organism evidence="2 3">
    <name type="scientific">Kozakia baliensis</name>
    <dbReference type="NCBI Taxonomy" id="153496"/>
    <lineage>
        <taxon>Bacteria</taxon>
        <taxon>Pseudomonadati</taxon>
        <taxon>Pseudomonadota</taxon>
        <taxon>Alphaproteobacteria</taxon>
        <taxon>Acetobacterales</taxon>
        <taxon>Acetobacteraceae</taxon>
        <taxon>Kozakia</taxon>
    </lineage>
</organism>
<keyword evidence="2" id="KW-0614">Plasmid</keyword>
<dbReference type="InterPro" id="IPR025948">
    <property type="entry name" value="HTH-like_dom"/>
</dbReference>
<dbReference type="Pfam" id="PF13276">
    <property type="entry name" value="HTH_21"/>
    <property type="match status" value="1"/>
</dbReference>
<dbReference type="AlphaFoldDB" id="A0A1D8UYV3"/>
<protein>
    <recommendedName>
        <fullName evidence="1">HTH-like domain-containing protein</fullName>
    </recommendedName>
</protein>
<gene>
    <name evidence="2" type="ORF">A0U89_16005</name>
</gene>
<evidence type="ECO:0000313" key="2">
    <source>
        <dbReference type="EMBL" id="AOX18799.1"/>
    </source>
</evidence>
<keyword evidence="3" id="KW-1185">Reference proteome</keyword>
<proteinExistence type="predicted"/>
<name>A0A1D8UYV3_9PROT</name>
<dbReference type="PANTHER" id="PTHR46889:SF4">
    <property type="entry name" value="TRANSPOSASE INSO FOR INSERTION SEQUENCE ELEMENT IS911B-RELATED"/>
    <property type="match status" value="1"/>
</dbReference>
<accession>A0A1D8UYV3</accession>